<protein>
    <submittedName>
        <fullName evidence="2">Phosphotransferase</fullName>
    </submittedName>
</protein>
<dbReference type="Gene3D" id="3.90.1200.10">
    <property type="match status" value="1"/>
</dbReference>
<dbReference type="Pfam" id="PF02958">
    <property type="entry name" value="EcKL"/>
    <property type="match status" value="1"/>
</dbReference>
<dbReference type="SMART" id="SM00587">
    <property type="entry name" value="CHK"/>
    <property type="match status" value="1"/>
</dbReference>
<dbReference type="AlphaFoldDB" id="A0A0T6B862"/>
<proteinExistence type="predicted"/>
<evidence type="ECO:0000259" key="1">
    <source>
        <dbReference type="SMART" id="SM00587"/>
    </source>
</evidence>
<dbReference type="InterPro" id="IPR015897">
    <property type="entry name" value="CHK_kinase-like"/>
</dbReference>
<name>A0A0T6B862_9SCAR</name>
<dbReference type="InterPro" id="IPR004119">
    <property type="entry name" value="EcKL"/>
</dbReference>
<feature type="domain" description="CHK kinase-like" evidence="1">
    <location>
        <begin position="124"/>
        <end position="318"/>
    </location>
</feature>
<dbReference type="GO" id="GO:0016740">
    <property type="term" value="F:transferase activity"/>
    <property type="evidence" value="ECO:0007669"/>
    <property type="project" value="UniProtKB-KW"/>
</dbReference>
<accession>A0A0T6B862</accession>
<dbReference type="EMBL" id="LJIG01009470">
    <property type="protein sequence ID" value="KRT83015.1"/>
    <property type="molecule type" value="Genomic_DNA"/>
</dbReference>
<dbReference type="SUPFAM" id="SSF56112">
    <property type="entry name" value="Protein kinase-like (PK-like)"/>
    <property type="match status" value="1"/>
</dbReference>
<organism evidence="2 3">
    <name type="scientific">Oryctes borbonicus</name>
    <dbReference type="NCBI Taxonomy" id="1629725"/>
    <lineage>
        <taxon>Eukaryota</taxon>
        <taxon>Metazoa</taxon>
        <taxon>Ecdysozoa</taxon>
        <taxon>Arthropoda</taxon>
        <taxon>Hexapoda</taxon>
        <taxon>Insecta</taxon>
        <taxon>Pterygota</taxon>
        <taxon>Neoptera</taxon>
        <taxon>Endopterygota</taxon>
        <taxon>Coleoptera</taxon>
        <taxon>Polyphaga</taxon>
        <taxon>Scarabaeiformia</taxon>
        <taxon>Scarabaeidae</taxon>
        <taxon>Dynastinae</taxon>
        <taxon>Oryctes</taxon>
    </lineage>
</organism>
<dbReference type="InterPro" id="IPR011009">
    <property type="entry name" value="Kinase-like_dom_sf"/>
</dbReference>
<evidence type="ECO:0000313" key="3">
    <source>
        <dbReference type="Proteomes" id="UP000051574"/>
    </source>
</evidence>
<dbReference type="OrthoDB" id="8250698at2759"/>
<dbReference type="PANTHER" id="PTHR11012">
    <property type="entry name" value="PROTEIN KINASE-LIKE DOMAIN-CONTAINING"/>
    <property type="match status" value="1"/>
</dbReference>
<keyword evidence="2" id="KW-0808">Transferase</keyword>
<gene>
    <name evidence="2" type="ORF">AMK59_3030</name>
</gene>
<sequence length="402" mass="46527">MAGEVSVSEETKSLISMLVKEANLSGAAHIKYYTGSELGDGYSSERLAVDIVDDDKQLKLYLKCAIPLTPERICINTMYRHEIDFYKVIYPTYVKFFEEKGIQDGFRNVPKTYGFCEKKFREIIAFENLKAKGFRLFDTKKYMNDSELKLVLRTFAKFHAISFGIKDQRRELHDSFCNDHPCHYEVLKPIGLENFFAKGARDFVAKLDPVEDRNIIEKFSNLEANLLSTFFNLEGQLSSYSILTKFDCWINNMMVLYKDENTEDPLDIMLVDWQCITRASPVHDIGALFYAVASKEVINNYRYYLKVYYDELSRRIRELGSNPEILYPFSILEKEWKIYGTYSIGLAIVLLRGMLAEKEDLTDNVESSDALDSFFSGSVASEKKWLVRAKHIARHAIEHNLI</sequence>
<dbReference type="Proteomes" id="UP000051574">
    <property type="component" value="Unassembled WGS sequence"/>
</dbReference>
<dbReference type="PANTHER" id="PTHR11012:SF30">
    <property type="entry name" value="PROTEIN KINASE-LIKE DOMAIN-CONTAINING"/>
    <property type="match status" value="1"/>
</dbReference>
<comment type="caution">
    <text evidence="2">The sequence shown here is derived from an EMBL/GenBank/DDBJ whole genome shotgun (WGS) entry which is preliminary data.</text>
</comment>
<reference evidence="2 3" key="1">
    <citation type="submission" date="2015-09" db="EMBL/GenBank/DDBJ databases">
        <title>Draft genome of the scarab beetle Oryctes borbonicus.</title>
        <authorList>
            <person name="Meyer J.M."/>
            <person name="Markov G.V."/>
            <person name="Baskaran P."/>
            <person name="Herrmann M."/>
            <person name="Sommer R.J."/>
            <person name="Roedelsperger C."/>
        </authorList>
    </citation>
    <scope>NUCLEOTIDE SEQUENCE [LARGE SCALE GENOMIC DNA]</scope>
    <source>
        <strain evidence="2">OB123</strain>
        <tissue evidence="2">Whole animal</tissue>
    </source>
</reference>
<keyword evidence="3" id="KW-1185">Reference proteome</keyword>
<evidence type="ECO:0000313" key="2">
    <source>
        <dbReference type="EMBL" id="KRT83015.1"/>
    </source>
</evidence>